<dbReference type="NCBIfam" id="TIGR04514">
    <property type="entry name" value="GWxTD_dom"/>
    <property type="match status" value="1"/>
</dbReference>
<sequence length="652" mass="75444">MKNKQKLLLALLISVFFASFLSSSSTSVKKSDPWKKWLNEVHLIVTKAEKSVFYSLKTEEDKKRFQEQFWKARDPKPETPYNEYKIEFYRRLKHADTQLEGPNSAMGRIYILLGEPFEKKNYSGYGDVVDCELWIYRADGRPGLPPFMHLLFYRPRNFGNYRQFHPGVHNALDVISPGYSVGRASQLKAYQIIKKSLPQLAQATVSIIPGEGDPRRGQFLTSSGSAFAQIHTLPEREVERNYLKNFTAFTGIVDVTYSAKEIGGKGLISISENKGFTFLNYSIMPDDIDFRRIAENIHTADITINLRIEDLEGRTIHQQERNIHLEYDDIKKKTEIEERKLAFKDFAPIVEGEYNVSITFSNKTKEGYFVHKERISINGDTVPVLVGFKIKELESDNFMPFSTEGKKVLADPRLIFNKAESLEGLIFSEQKPTIHLRNIVDTNNTFEIKDIVKQENLFVFRQPLMDIKSGNYFLSIKNDKGEIYKKIISVISFHVEKPLDYERSEAASSELNYIFVIAQEYLNKGEFDTAIEYFNKLPENLWNSTTLPVIARAYYANKDYEKAVELLEKENVVKNYSVLLFLANSSLELKRKQKAAEYFEMLRKYGDTAELNNVLGALYHSLGEREKAKVYWERAEKLEKSKKKNLNNNKEK</sequence>
<protein>
    <recommendedName>
        <fullName evidence="2">GWxTD domain-containing protein</fullName>
    </recommendedName>
</protein>
<evidence type="ECO:0008006" key="2">
    <source>
        <dbReference type="Google" id="ProtNLM"/>
    </source>
</evidence>
<dbReference type="AlphaFoldDB" id="A0A0F9V138"/>
<dbReference type="InterPro" id="IPR019734">
    <property type="entry name" value="TPR_rpt"/>
</dbReference>
<dbReference type="SUPFAM" id="SSF81901">
    <property type="entry name" value="HCP-like"/>
    <property type="match status" value="1"/>
</dbReference>
<name>A0A0F9V138_9ZZZZ</name>
<comment type="caution">
    <text evidence="1">The sequence shown here is derived from an EMBL/GenBank/DDBJ whole genome shotgun (WGS) entry which is preliminary data.</text>
</comment>
<dbReference type="InterPro" id="IPR011990">
    <property type="entry name" value="TPR-like_helical_dom_sf"/>
</dbReference>
<accession>A0A0F9V138</accession>
<gene>
    <name evidence="1" type="ORF">LCGC14_0540800</name>
</gene>
<organism evidence="1">
    <name type="scientific">marine sediment metagenome</name>
    <dbReference type="NCBI Taxonomy" id="412755"/>
    <lineage>
        <taxon>unclassified sequences</taxon>
        <taxon>metagenomes</taxon>
        <taxon>ecological metagenomes</taxon>
    </lineage>
</organism>
<dbReference type="PROSITE" id="PS50005">
    <property type="entry name" value="TPR"/>
    <property type="match status" value="1"/>
</dbReference>
<evidence type="ECO:0000313" key="1">
    <source>
        <dbReference type="EMBL" id="KKN59573.1"/>
    </source>
</evidence>
<reference evidence="1" key="1">
    <citation type="journal article" date="2015" name="Nature">
        <title>Complex archaea that bridge the gap between prokaryotes and eukaryotes.</title>
        <authorList>
            <person name="Spang A."/>
            <person name="Saw J.H."/>
            <person name="Jorgensen S.L."/>
            <person name="Zaremba-Niedzwiedzka K."/>
            <person name="Martijn J."/>
            <person name="Lind A.E."/>
            <person name="van Eijk R."/>
            <person name="Schleper C."/>
            <person name="Guy L."/>
            <person name="Ettema T.J."/>
        </authorList>
    </citation>
    <scope>NUCLEOTIDE SEQUENCE</scope>
</reference>
<dbReference type="Gene3D" id="1.25.40.10">
    <property type="entry name" value="Tetratricopeptide repeat domain"/>
    <property type="match status" value="1"/>
</dbReference>
<dbReference type="EMBL" id="LAZR01000722">
    <property type="protein sequence ID" value="KKN59573.1"/>
    <property type="molecule type" value="Genomic_DNA"/>
</dbReference>
<dbReference type="InterPro" id="IPR030959">
    <property type="entry name" value="GWxTD_dom"/>
</dbReference>
<proteinExistence type="predicted"/>
<dbReference type="Pfam" id="PF13181">
    <property type="entry name" value="TPR_8"/>
    <property type="match status" value="2"/>
</dbReference>